<dbReference type="CDD" id="cd01948">
    <property type="entry name" value="EAL"/>
    <property type="match status" value="1"/>
</dbReference>
<evidence type="ECO:0000259" key="1">
    <source>
        <dbReference type="PROSITE" id="PS50113"/>
    </source>
</evidence>
<dbReference type="SUPFAM" id="SSF54631">
    <property type="entry name" value="CBS-domain pair"/>
    <property type="match status" value="1"/>
</dbReference>
<dbReference type="Gene3D" id="3.10.580.10">
    <property type="entry name" value="CBS-domain"/>
    <property type="match status" value="1"/>
</dbReference>
<dbReference type="PROSITE" id="PS50887">
    <property type="entry name" value="GGDEF"/>
    <property type="match status" value="1"/>
</dbReference>
<name>A0A4Y3TTJ4_9PROT</name>
<dbReference type="SMART" id="SM00052">
    <property type="entry name" value="EAL"/>
    <property type="match status" value="1"/>
</dbReference>
<organism evidence="4 5">
    <name type="scientific">Acetobacter peroxydans</name>
    <dbReference type="NCBI Taxonomy" id="104098"/>
    <lineage>
        <taxon>Bacteria</taxon>
        <taxon>Pseudomonadati</taxon>
        <taxon>Pseudomonadota</taxon>
        <taxon>Alphaproteobacteria</taxon>
        <taxon>Acetobacterales</taxon>
        <taxon>Acetobacteraceae</taxon>
        <taxon>Acetobacter</taxon>
    </lineage>
</organism>
<dbReference type="InterPro" id="IPR035919">
    <property type="entry name" value="EAL_sf"/>
</dbReference>
<dbReference type="InterPro" id="IPR000160">
    <property type="entry name" value="GGDEF_dom"/>
</dbReference>
<evidence type="ECO:0000259" key="3">
    <source>
        <dbReference type="PROSITE" id="PS50887"/>
    </source>
</evidence>
<proteinExistence type="predicted"/>
<dbReference type="Pfam" id="PF00571">
    <property type="entry name" value="CBS"/>
    <property type="match status" value="1"/>
</dbReference>
<dbReference type="InterPro" id="IPR043128">
    <property type="entry name" value="Rev_trsase/Diguanyl_cyclase"/>
</dbReference>
<dbReference type="EMBL" id="BJMV01000003">
    <property type="protein sequence ID" value="GEB85152.1"/>
    <property type="molecule type" value="Genomic_DNA"/>
</dbReference>
<reference evidence="4 5" key="1">
    <citation type="submission" date="2019-06" db="EMBL/GenBank/DDBJ databases">
        <title>Whole genome shotgun sequence of Acetobacter peroxydans NBRC 13755.</title>
        <authorList>
            <person name="Hosoyama A."/>
            <person name="Uohara A."/>
            <person name="Ohji S."/>
            <person name="Ichikawa N."/>
        </authorList>
    </citation>
    <scope>NUCLEOTIDE SEQUENCE [LARGE SCALE GENOMIC DNA]</scope>
    <source>
        <strain evidence="4 5">NBRC 13755</strain>
    </source>
</reference>
<dbReference type="InterPro" id="IPR001633">
    <property type="entry name" value="EAL_dom"/>
</dbReference>
<dbReference type="InterPro" id="IPR046342">
    <property type="entry name" value="CBS_dom_sf"/>
</dbReference>
<evidence type="ECO:0000313" key="4">
    <source>
        <dbReference type="EMBL" id="GEB85152.1"/>
    </source>
</evidence>
<dbReference type="PROSITE" id="PS50113">
    <property type="entry name" value="PAC"/>
    <property type="match status" value="1"/>
</dbReference>
<feature type="domain" description="GGDEF" evidence="3">
    <location>
        <begin position="300"/>
        <end position="433"/>
    </location>
</feature>
<dbReference type="Pfam" id="PF00990">
    <property type="entry name" value="GGDEF"/>
    <property type="match status" value="1"/>
</dbReference>
<dbReference type="AlphaFoldDB" id="A0A4Y3TTJ4"/>
<dbReference type="NCBIfam" id="TIGR00254">
    <property type="entry name" value="GGDEF"/>
    <property type="match status" value="1"/>
</dbReference>
<dbReference type="PANTHER" id="PTHR44757">
    <property type="entry name" value="DIGUANYLATE CYCLASE DGCP"/>
    <property type="match status" value="1"/>
</dbReference>
<dbReference type="PROSITE" id="PS50883">
    <property type="entry name" value="EAL"/>
    <property type="match status" value="1"/>
</dbReference>
<keyword evidence="5" id="KW-1185">Reference proteome</keyword>
<evidence type="ECO:0000313" key="5">
    <source>
        <dbReference type="Proteomes" id="UP000317730"/>
    </source>
</evidence>
<dbReference type="InterPro" id="IPR052155">
    <property type="entry name" value="Biofilm_reg_signaling"/>
</dbReference>
<gene>
    <name evidence="4" type="ORF">APE01nite_09490</name>
</gene>
<dbReference type="Proteomes" id="UP000317730">
    <property type="component" value="Unassembled WGS sequence"/>
</dbReference>
<dbReference type="Gene3D" id="3.30.70.270">
    <property type="match status" value="1"/>
</dbReference>
<dbReference type="InterPro" id="IPR000700">
    <property type="entry name" value="PAS-assoc_C"/>
</dbReference>
<dbReference type="PANTHER" id="PTHR44757:SF2">
    <property type="entry name" value="BIOFILM ARCHITECTURE MAINTENANCE PROTEIN MBAA"/>
    <property type="match status" value="1"/>
</dbReference>
<feature type="domain" description="PAC" evidence="1">
    <location>
        <begin position="219"/>
        <end position="271"/>
    </location>
</feature>
<dbReference type="SUPFAM" id="SSF141868">
    <property type="entry name" value="EAL domain-like"/>
    <property type="match status" value="1"/>
</dbReference>
<dbReference type="SMART" id="SM00267">
    <property type="entry name" value="GGDEF"/>
    <property type="match status" value="1"/>
</dbReference>
<dbReference type="CDD" id="cd01949">
    <property type="entry name" value="GGDEF"/>
    <property type="match status" value="1"/>
</dbReference>
<protein>
    <submittedName>
        <fullName evidence="4">Diguanylate cyclase</fullName>
    </submittedName>
</protein>
<dbReference type="InterPro" id="IPR000644">
    <property type="entry name" value="CBS_dom"/>
</dbReference>
<dbReference type="RefSeq" id="WP_170212520.1">
    <property type="nucleotide sequence ID" value="NZ_BAPL01000015.1"/>
</dbReference>
<feature type="domain" description="EAL" evidence="2">
    <location>
        <begin position="438"/>
        <end position="686"/>
    </location>
</feature>
<dbReference type="SUPFAM" id="SSF55073">
    <property type="entry name" value="Nucleotide cyclase"/>
    <property type="match status" value="1"/>
</dbReference>
<comment type="caution">
    <text evidence="4">The sequence shown here is derived from an EMBL/GenBank/DDBJ whole genome shotgun (WGS) entry which is preliminary data.</text>
</comment>
<accession>A0A4Y3TTJ4</accession>
<dbReference type="InterPro" id="IPR029787">
    <property type="entry name" value="Nucleotide_cyclase"/>
</dbReference>
<evidence type="ECO:0000259" key="2">
    <source>
        <dbReference type="PROSITE" id="PS50883"/>
    </source>
</evidence>
<dbReference type="Pfam" id="PF00563">
    <property type="entry name" value="EAL"/>
    <property type="match status" value="1"/>
</dbReference>
<sequence>MCDRTTQYRMKDIALPAAPISPEESGAHVLALFNDTPTLSQIPVVDAHNRPIGLIGRWDFLLKVGNRFGYELFANRPVALLMDTDPILVDLNHPVADFVNKSLQAQALNQLTGFIITNHGFYHGVGTTLGLTKALHTQAMNTITELNQTTTELRQANRSALRDKLFISSIIENIPTAIQVRELESGSVILHNRAAEIMGLHIHGAQAPCQPAQASAESAKSEQTLFDHDGRERILSSRRLLLRDDIDHERWELTATDDVTEYRETQNRIERLAHYDNLTGLPNRNFFHAHIKSLAGNLKNPFLLLYIDLDNFKSVNDVYGHGAGDELLVQAASRLTACCRDHDFVARLGGDEFAIIWPLHTMSTDIEHRLTGLINDLRVPYLVEGNEAASGASIGAAYFPQQATDIKTLLQYADMALYRAKALGRCQYKVFDNELSRAIRERVELTTALAHLAEGEGLSLHYQPICCLKSGRIRSYEALARWHHPERGAIPPSLFIRLAEETGLIHQLGERILWMACEQAAQWPQEIAVSVNVSPAQLKNHKLTEIIRQTLKATGLPAHRLELEITENVLIDNVEFKSSILNDIRDIGCRISIDDFGTGYSSLSYLWKFPFDKIKIDRSFVQGLSDPTAREIIQAIVSIAAIRSMIIIVEGVETEEQLQIVKAMGCTQAQGYLLGHPAPVVQHEFA</sequence>
<dbReference type="Gene3D" id="3.20.20.450">
    <property type="entry name" value="EAL domain"/>
    <property type="match status" value="1"/>
</dbReference>